<protein>
    <submittedName>
        <fullName evidence="1">Uncharacterized protein</fullName>
    </submittedName>
</protein>
<dbReference type="Proteomes" id="UP000831785">
    <property type="component" value="Chromosome"/>
</dbReference>
<gene>
    <name evidence="1" type="ORF">MUN80_18335</name>
</gene>
<sequence>MRYYLLFGLLLLHLSALGQARKKPPRRPPPSYGGYKDMVVLDSTIWALGIMGTLSLSSCITRFEDFQARHVFHSNYQENYRTIGYDNTPRGEDIRAIAYSSAEQRLYYYSDHGIFRAKSATDLAKAGAWQLVCAPDGFSGQNYPSRGSEMGFTADNKLVFLAQSSAIGIWDGHVLRLIP</sequence>
<name>A0ABY4F5U9_9BACT</name>
<evidence type="ECO:0000313" key="2">
    <source>
        <dbReference type="Proteomes" id="UP000831785"/>
    </source>
</evidence>
<proteinExistence type="predicted"/>
<dbReference type="EMBL" id="CP095049">
    <property type="protein sequence ID" value="UOQ51710.1"/>
    <property type="molecule type" value="Genomic_DNA"/>
</dbReference>
<accession>A0ABY4F5U9</accession>
<keyword evidence="2" id="KW-1185">Reference proteome</keyword>
<evidence type="ECO:0000313" key="1">
    <source>
        <dbReference type="EMBL" id="UOQ51710.1"/>
    </source>
</evidence>
<reference evidence="1 2" key="1">
    <citation type="submission" date="2022-04" db="EMBL/GenBank/DDBJ databases">
        <title>Hymenobacter sp. isolated from the air.</title>
        <authorList>
            <person name="Won M."/>
            <person name="Lee C.-M."/>
            <person name="Woen H.-Y."/>
            <person name="Kwon S.-W."/>
        </authorList>
    </citation>
    <scope>NUCLEOTIDE SEQUENCE [LARGE SCALE GENOMIC DNA]</scope>
    <source>
        <strain evidence="2">5116 S-27</strain>
    </source>
</reference>
<dbReference type="RefSeq" id="WP_244715009.1">
    <property type="nucleotide sequence ID" value="NZ_CP095049.1"/>
</dbReference>
<organism evidence="1 2">
    <name type="scientific">Hymenobacter cellulosivorans</name>
    <dbReference type="NCBI Taxonomy" id="2932249"/>
    <lineage>
        <taxon>Bacteria</taxon>
        <taxon>Pseudomonadati</taxon>
        <taxon>Bacteroidota</taxon>
        <taxon>Cytophagia</taxon>
        <taxon>Cytophagales</taxon>
        <taxon>Hymenobacteraceae</taxon>
        <taxon>Hymenobacter</taxon>
    </lineage>
</organism>